<comment type="caution">
    <text evidence="4">The sequence shown here is derived from an EMBL/GenBank/DDBJ whole genome shotgun (WGS) entry which is preliminary data.</text>
</comment>
<evidence type="ECO:0000313" key="5">
    <source>
        <dbReference type="Proteomes" id="UP000290958"/>
    </source>
</evidence>
<proteinExistence type="inferred from homology"/>
<evidence type="ECO:0000256" key="1">
    <source>
        <dbReference type="ARBA" id="ARBA00005791"/>
    </source>
</evidence>
<dbReference type="InterPro" id="IPR012336">
    <property type="entry name" value="Thioredoxin-like_fold"/>
</dbReference>
<dbReference type="Gene3D" id="1.10.40.110">
    <property type="match status" value="1"/>
</dbReference>
<protein>
    <submittedName>
        <fullName evidence="4">DsbA family protein</fullName>
    </submittedName>
</protein>
<dbReference type="AlphaFoldDB" id="A0A4Q1KI58"/>
<dbReference type="PROSITE" id="PS51257">
    <property type="entry name" value="PROKAR_LIPOPROTEIN"/>
    <property type="match status" value="1"/>
</dbReference>
<dbReference type="Gene3D" id="3.40.30.10">
    <property type="entry name" value="Glutaredoxin"/>
    <property type="match status" value="1"/>
</dbReference>
<dbReference type="Pfam" id="PF13462">
    <property type="entry name" value="Thioredoxin_4"/>
    <property type="match status" value="1"/>
</dbReference>
<dbReference type="PANTHER" id="PTHR13887:SF56">
    <property type="entry name" value="THIOREDOXIN-LIKE REDUCTASE RV2466C"/>
    <property type="match status" value="1"/>
</dbReference>
<accession>A0A4Q1KI58</accession>
<evidence type="ECO:0000313" key="4">
    <source>
        <dbReference type="EMBL" id="RXR29473.1"/>
    </source>
</evidence>
<feature type="domain" description="Thioredoxin-like fold" evidence="3">
    <location>
        <begin position="58"/>
        <end position="243"/>
    </location>
</feature>
<dbReference type="SUPFAM" id="SSF52833">
    <property type="entry name" value="Thioredoxin-like"/>
    <property type="match status" value="1"/>
</dbReference>
<name>A0A4Q1KI58_9SPHN</name>
<reference evidence="5" key="1">
    <citation type="submission" date="2019-01" db="EMBL/GenBank/DDBJ databases">
        <title>Cytophagaceae bacterium strain CAR-16.</title>
        <authorList>
            <person name="Chen W.-M."/>
        </authorList>
    </citation>
    <scope>NUCLEOTIDE SEQUENCE [LARGE SCALE GENOMIC DNA]</scope>
    <source>
        <strain evidence="5">CHR27</strain>
    </source>
</reference>
<organism evidence="4 5">
    <name type="scientific">Sphingobium fluviale</name>
    <dbReference type="NCBI Taxonomy" id="2506423"/>
    <lineage>
        <taxon>Bacteria</taxon>
        <taxon>Pseudomonadati</taxon>
        <taxon>Pseudomonadota</taxon>
        <taxon>Alphaproteobacteria</taxon>
        <taxon>Sphingomonadales</taxon>
        <taxon>Sphingomonadaceae</taxon>
        <taxon>Sphingobium</taxon>
    </lineage>
</organism>
<keyword evidence="5" id="KW-1185">Reference proteome</keyword>
<evidence type="ECO:0000256" key="2">
    <source>
        <dbReference type="SAM" id="SignalP"/>
    </source>
</evidence>
<comment type="similarity">
    <text evidence="1">Belongs to the thioredoxin family. DsbA subfamily.</text>
</comment>
<gene>
    <name evidence="4" type="ORF">EQG66_05845</name>
</gene>
<dbReference type="InterPro" id="IPR036249">
    <property type="entry name" value="Thioredoxin-like_sf"/>
</dbReference>
<dbReference type="Proteomes" id="UP000290958">
    <property type="component" value="Unassembled WGS sequence"/>
</dbReference>
<dbReference type="PANTHER" id="PTHR13887">
    <property type="entry name" value="GLUTATHIONE S-TRANSFERASE KAPPA"/>
    <property type="match status" value="1"/>
</dbReference>
<feature type="chain" id="PRO_5020669472" evidence="2">
    <location>
        <begin position="21"/>
        <end position="249"/>
    </location>
</feature>
<sequence length="249" mass="26357">MLVKKSITLLSVLALAFGLAACGDKKDASAQTETVSAGKDIPPPAGKQWADIVAETPEMGVVMGNPDAPVKLVEYASFTCPHCADFSAQASEPLRKLVGTGRLSYEFRSFLRDPYDLAMALLARCGGAEPFFPLTEQLMANQPDFFAKAQAIDPKAAEAALKQPPNQRFVTLGTTTGLVDFAKQRGVPEAKAKQCLADPKAADGLVNKAQEGAKQYDISGTPTFLLNGKVVEGVAGWEGLRAKLTEAGL</sequence>
<feature type="signal peptide" evidence="2">
    <location>
        <begin position="1"/>
        <end position="20"/>
    </location>
</feature>
<evidence type="ECO:0000259" key="3">
    <source>
        <dbReference type="Pfam" id="PF13462"/>
    </source>
</evidence>
<keyword evidence="2" id="KW-0732">Signal</keyword>
<dbReference type="EMBL" id="SBKP01000004">
    <property type="protein sequence ID" value="RXR29473.1"/>
    <property type="molecule type" value="Genomic_DNA"/>
</dbReference>
<dbReference type="OrthoDB" id="8478320at2"/>